<keyword evidence="1" id="KW-0472">Membrane</keyword>
<feature type="transmembrane region" description="Helical" evidence="1">
    <location>
        <begin position="157"/>
        <end position="179"/>
    </location>
</feature>
<keyword evidence="1" id="KW-1133">Transmembrane helix</keyword>
<feature type="transmembrane region" description="Helical" evidence="1">
    <location>
        <begin position="185"/>
        <end position="202"/>
    </location>
</feature>
<evidence type="ECO:0000313" key="2">
    <source>
        <dbReference type="EMBL" id="AWY98079.1"/>
    </source>
</evidence>
<gene>
    <name evidence="2" type="ORF">DQQ01_07910</name>
</gene>
<accession>A0A2Z4UB72</accession>
<reference evidence="3" key="1">
    <citation type="submission" date="2018-06" db="EMBL/GenBank/DDBJ databases">
        <title>Description of Blautia argi sp. nov., a new anaerobic isolated from dog feces.</title>
        <authorList>
            <person name="Chang Y.-H."/>
            <person name="Paek J."/>
            <person name="Shin Y."/>
        </authorList>
    </citation>
    <scope>NUCLEOTIDE SEQUENCE [LARGE SCALE GENOMIC DNA]</scope>
    <source>
        <strain evidence="3">KCTC 15426</strain>
    </source>
</reference>
<feature type="transmembrane region" description="Helical" evidence="1">
    <location>
        <begin position="113"/>
        <end position="137"/>
    </location>
</feature>
<dbReference type="EMBL" id="CP030280">
    <property type="protein sequence ID" value="AWY98079.1"/>
    <property type="molecule type" value="Genomic_DNA"/>
</dbReference>
<feature type="transmembrane region" description="Helical" evidence="1">
    <location>
        <begin position="25"/>
        <end position="42"/>
    </location>
</feature>
<organism evidence="2 3">
    <name type="scientific">Blautia argi</name>
    <dbReference type="NCBI Taxonomy" id="1912897"/>
    <lineage>
        <taxon>Bacteria</taxon>
        <taxon>Bacillati</taxon>
        <taxon>Bacillota</taxon>
        <taxon>Clostridia</taxon>
        <taxon>Lachnospirales</taxon>
        <taxon>Lachnospiraceae</taxon>
        <taxon>Blautia</taxon>
    </lineage>
</organism>
<feature type="transmembrane region" description="Helical" evidence="1">
    <location>
        <begin position="87"/>
        <end position="107"/>
    </location>
</feature>
<evidence type="ECO:0000256" key="1">
    <source>
        <dbReference type="SAM" id="Phobius"/>
    </source>
</evidence>
<dbReference type="RefSeq" id="WP_111919570.1">
    <property type="nucleotide sequence ID" value="NZ_CP030280.1"/>
</dbReference>
<sequence>MYLFLIGLILLQTIIISLKKKNMPLIILGGCAAILIGIFGSLQIRLGIWGVFFVTHILLMLLYSLESQKQFQKESVAYQIVRKYTDIPTYFYTLPLGTLFVALVIVGKDSEGFMPIIVISVITLFCMIYNCSVNNMLKKEIEIGSSQISILFDKKDALFFVFTIMQSLSVGMLYSGALTQLDEKVIAILFIVELCIHLLIFFQNYNKGEKIKSDILGLSKVNYPKWQLFVPKKVGFGLTLNFSCPLTYAILAILVVGIIVILIYS</sequence>
<proteinExistence type="predicted"/>
<feature type="transmembrane region" description="Helical" evidence="1">
    <location>
        <begin position="48"/>
        <end position="66"/>
    </location>
</feature>
<feature type="transmembrane region" description="Helical" evidence="1">
    <location>
        <begin position="246"/>
        <end position="264"/>
    </location>
</feature>
<dbReference type="AlphaFoldDB" id="A0A2Z4UB72"/>
<keyword evidence="1" id="KW-0812">Transmembrane</keyword>
<dbReference type="KEGG" id="blau:DQQ01_07910"/>
<evidence type="ECO:0000313" key="3">
    <source>
        <dbReference type="Proteomes" id="UP000250003"/>
    </source>
</evidence>
<dbReference type="OrthoDB" id="9808690at2"/>
<keyword evidence="3" id="KW-1185">Reference proteome</keyword>
<dbReference type="Proteomes" id="UP000250003">
    <property type="component" value="Chromosome"/>
</dbReference>
<protein>
    <submittedName>
        <fullName evidence="2">Uncharacterized protein</fullName>
    </submittedName>
</protein>
<name>A0A2Z4UB72_9FIRM</name>